<dbReference type="InterPro" id="IPR020904">
    <property type="entry name" value="Sc_DH/Rdtase_CS"/>
</dbReference>
<dbReference type="PRINTS" id="PR00080">
    <property type="entry name" value="SDRFAMILY"/>
</dbReference>
<dbReference type="PRINTS" id="PR00081">
    <property type="entry name" value="GDHRDH"/>
</dbReference>
<gene>
    <name evidence="5" type="ORF">IWW36_002783</name>
</gene>
<dbReference type="SUPFAM" id="SSF51735">
    <property type="entry name" value="NAD(P)-binding Rossmann-fold domains"/>
    <property type="match status" value="1"/>
</dbReference>
<accession>A0A9W8LZK7</accession>
<evidence type="ECO:0008006" key="7">
    <source>
        <dbReference type="Google" id="ProtNLM"/>
    </source>
</evidence>
<dbReference type="FunFam" id="3.40.50.720:FF:000261">
    <property type="entry name" value="NADPH-dependent 1-acyldihydroxyacetone phosphate reductase"/>
    <property type="match status" value="1"/>
</dbReference>
<evidence type="ECO:0000313" key="6">
    <source>
        <dbReference type="Proteomes" id="UP001139887"/>
    </source>
</evidence>
<dbReference type="CDD" id="cd05374">
    <property type="entry name" value="17beta-HSD-like_SDR_c"/>
    <property type="match status" value="1"/>
</dbReference>
<protein>
    <recommendedName>
        <fullName evidence="7">NAD(P)-binding protein</fullName>
    </recommendedName>
</protein>
<keyword evidence="6" id="KW-1185">Reference proteome</keyword>
<dbReference type="GO" id="GO:0005783">
    <property type="term" value="C:endoplasmic reticulum"/>
    <property type="evidence" value="ECO:0007669"/>
    <property type="project" value="TreeGrafter"/>
</dbReference>
<evidence type="ECO:0000256" key="3">
    <source>
        <dbReference type="ARBA" id="ARBA00023002"/>
    </source>
</evidence>
<reference evidence="5" key="1">
    <citation type="submission" date="2022-07" db="EMBL/GenBank/DDBJ databases">
        <title>Phylogenomic reconstructions and comparative analyses of Kickxellomycotina fungi.</title>
        <authorList>
            <person name="Reynolds N.K."/>
            <person name="Stajich J.E."/>
            <person name="Barry K."/>
            <person name="Grigoriev I.V."/>
            <person name="Crous P."/>
            <person name="Smith M.E."/>
        </authorList>
    </citation>
    <scope>NUCLEOTIDE SEQUENCE</scope>
    <source>
        <strain evidence="5">NRRL 1566</strain>
    </source>
</reference>
<dbReference type="EMBL" id="JANBUW010000094">
    <property type="protein sequence ID" value="KAJ2849231.1"/>
    <property type="molecule type" value="Genomic_DNA"/>
</dbReference>
<proteinExistence type="inferred from homology"/>
<name>A0A9W8LZK7_9FUNG</name>
<dbReference type="PANTHER" id="PTHR44169:SF6">
    <property type="entry name" value="NADPH-DEPENDENT 1-ACYLDIHYDROXYACETONE PHOSPHATE REDUCTASE"/>
    <property type="match status" value="1"/>
</dbReference>
<comment type="caution">
    <text evidence="5">The sequence shown here is derived from an EMBL/GenBank/DDBJ whole genome shotgun (WGS) entry which is preliminary data.</text>
</comment>
<dbReference type="Pfam" id="PF00106">
    <property type="entry name" value="adh_short"/>
    <property type="match status" value="1"/>
</dbReference>
<dbReference type="InterPro" id="IPR036291">
    <property type="entry name" value="NAD(P)-bd_dom_sf"/>
</dbReference>
<keyword evidence="2" id="KW-0521">NADP</keyword>
<dbReference type="AlphaFoldDB" id="A0A9W8LZK7"/>
<dbReference type="OrthoDB" id="2102561at2759"/>
<evidence type="ECO:0000256" key="2">
    <source>
        <dbReference type="ARBA" id="ARBA00022857"/>
    </source>
</evidence>
<dbReference type="PANTHER" id="PTHR44169">
    <property type="entry name" value="NADPH-DEPENDENT 1-ACYLDIHYDROXYACETONE PHOSPHATE REDUCTASE"/>
    <property type="match status" value="1"/>
</dbReference>
<evidence type="ECO:0000256" key="1">
    <source>
        <dbReference type="ARBA" id="ARBA00006484"/>
    </source>
</evidence>
<dbReference type="Gene3D" id="3.40.50.720">
    <property type="entry name" value="NAD(P)-binding Rossmann-like Domain"/>
    <property type="match status" value="1"/>
</dbReference>
<sequence length="284" mass="30271">MSKTNSNARVALVTGCSAGGIGHFLALELAANGCRVYAAVRNTSKAASLAEAGIAVVELDVTCDDSVQSAIQKIIDEADRIDILVNNAGLMCTGPVTDTDLKLAQTAFNTNVLGIARVCQAVAPHMIRQHSGLIVNVGSVSGYAATPWVGFYGATKAAVHTLSDAMRVELAPFNVKVVVVAPGAIRSNLATHHQVVLDENSFFMPALPAIRDRAVFSQTGNSTPTDKFAKVVVAQLLTSSPAAYITYGNHSKTTWLLYYAPPFVKDWLYSRRFGAISYKDRPNI</sequence>
<keyword evidence="3" id="KW-0560">Oxidoreductase</keyword>
<dbReference type="InterPro" id="IPR002347">
    <property type="entry name" value="SDR_fam"/>
</dbReference>
<dbReference type="Proteomes" id="UP001139887">
    <property type="component" value="Unassembled WGS sequence"/>
</dbReference>
<dbReference type="GO" id="GO:0016491">
    <property type="term" value="F:oxidoreductase activity"/>
    <property type="evidence" value="ECO:0007669"/>
    <property type="project" value="UniProtKB-KW"/>
</dbReference>
<evidence type="ECO:0000313" key="5">
    <source>
        <dbReference type="EMBL" id="KAJ2849231.1"/>
    </source>
</evidence>
<comment type="similarity">
    <text evidence="1 4">Belongs to the short-chain dehydrogenases/reductases (SDR) family.</text>
</comment>
<dbReference type="PROSITE" id="PS00061">
    <property type="entry name" value="ADH_SHORT"/>
    <property type="match status" value="1"/>
</dbReference>
<evidence type="ECO:0000256" key="4">
    <source>
        <dbReference type="RuleBase" id="RU000363"/>
    </source>
</evidence>
<organism evidence="5 6">
    <name type="scientific">Coemansia brasiliensis</name>
    <dbReference type="NCBI Taxonomy" id="2650707"/>
    <lineage>
        <taxon>Eukaryota</taxon>
        <taxon>Fungi</taxon>
        <taxon>Fungi incertae sedis</taxon>
        <taxon>Zoopagomycota</taxon>
        <taxon>Kickxellomycotina</taxon>
        <taxon>Kickxellomycetes</taxon>
        <taxon>Kickxellales</taxon>
        <taxon>Kickxellaceae</taxon>
        <taxon>Coemansia</taxon>
    </lineage>
</organism>